<evidence type="ECO:0000313" key="2">
    <source>
        <dbReference type="EMBL" id="OKH39423.1"/>
    </source>
</evidence>
<protein>
    <submittedName>
        <fullName evidence="2">Uncharacterized protein</fullName>
    </submittedName>
</protein>
<organism evidence="2 3">
    <name type="scientific">[Phormidium ambiguum] IAM M-71</name>
    <dbReference type="NCBI Taxonomy" id="454136"/>
    <lineage>
        <taxon>Bacteria</taxon>
        <taxon>Bacillati</taxon>
        <taxon>Cyanobacteriota</taxon>
        <taxon>Cyanophyceae</taxon>
        <taxon>Oscillatoriophycideae</taxon>
        <taxon>Aerosakkonematales</taxon>
        <taxon>Aerosakkonemataceae</taxon>
        <taxon>Floridanema</taxon>
    </lineage>
</organism>
<feature type="coiled-coil region" evidence="1">
    <location>
        <begin position="28"/>
        <end position="55"/>
    </location>
</feature>
<dbReference type="RefSeq" id="WP_073592678.1">
    <property type="nucleotide sequence ID" value="NZ_MRCE01000005.1"/>
</dbReference>
<proteinExistence type="predicted"/>
<comment type="caution">
    <text evidence="2">The sequence shown here is derived from an EMBL/GenBank/DDBJ whole genome shotgun (WGS) entry which is preliminary data.</text>
</comment>
<dbReference type="Proteomes" id="UP000185860">
    <property type="component" value="Unassembled WGS sequence"/>
</dbReference>
<reference evidence="2 3" key="1">
    <citation type="submission" date="2016-11" db="EMBL/GenBank/DDBJ databases">
        <title>Draft Genome Sequences of Nine Cyanobacterial Strains from Diverse Habitats.</title>
        <authorList>
            <person name="Zhu T."/>
            <person name="Hou S."/>
            <person name="Lu X."/>
            <person name="Hess W.R."/>
        </authorList>
    </citation>
    <scope>NUCLEOTIDE SEQUENCE [LARGE SCALE GENOMIC DNA]</scope>
    <source>
        <strain evidence="2 3">IAM M-71</strain>
    </source>
</reference>
<dbReference type="EMBL" id="MRCE01000005">
    <property type="protein sequence ID" value="OKH39423.1"/>
    <property type="molecule type" value="Genomic_DNA"/>
</dbReference>
<name>A0A1U7IPT8_9CYAN</name>
<dbReference type="AlphaFoldDB" id="A0A1U7IPT8"/>
<evidence type="ECO:0000256" key="1">
    <source>
        <dbReference type="SAM" id="Coils"/>
    </source>
</evidence>
<gene>
    <name evidence="2" type="ORF">NIES2119_06715</name>
</gene>
<keyword evidence="1" id="KW-0175">Coiled coil</keyword>
<dbReference type="OrthoDB" id="532720at2"/>
<evidence type="ECO:0000313" key="3">
    <source>
        <dbReference type="Proteomes" id="UP000185860"/>
    </source>
</evidence>
<sequence>MTSENLKNDYREALDETLNHLNVVSLLVAQIESKMEQVRDSMQNLSQVVEQMIEEEKSE</sequence>
<accession>A0A1U7IPT8</accession>